<protein>
    <submittedName>
        <fullName evidence="1">Uncharacterized protein</fullName>
    </submittedName>
</protein>
<gene>
    <name evidence="1" type="ORF">K3G42_019755</name>
</gene>
<accession>A0ACB8F3N7</accession>
<sequence>MIFPKRGEKECELARWEGGRQSMSLWHSSTFSSHSFGVLAALHLNQARVSFERDFFWPLSETKQIPEAFQIKFFFSSWFFSAASISFEKDNINTEARAY</sequence>
<keyword evidence="2" id="KW-1185">Reference proteome</keyword>
<organism evidence="1 2">
    <name type="scientific">Sphaerodactylus townsendi</name>
    <dbReference type="NCBI Taxonomy" id="933632"/>
    <lineage>
        <taxon>Eukaryota</taxon>
        <taxon>Metazoa</taxon>
        <taxon>Chordata</taxon>
        <taxon>Craniata</taxon>
        <taxon>Vertebrata</taxon>
        <taxon>Euteleostomi</taxon>
        <taxon>Lepidosauria</taxon>
        <taxon>Squamata</taxon>
        <taxon>Bifurcata</taxon>
        <taxon>Gekkota</taxon>
        <taxon>Sphaerodactylidae</taxon>
        <taxon>Sphaerodactylus</taxon>
    </lineage>
</organism>
<evidence type="ECO:0000313" key="2">
    <source>
        <dbReference type="Proteomes" id="UP000827872"/>
    </source>
</evidence>
<proteinExistence type="predicted"/>
<reference evidence="1" key="1">
    <citation type="submission" date="2021-08" db="EMBL/GenBank/DDBJ databases">
        <title>The first chromosome-level gecko genome reveals the dynamic sex chromosomes of Neotropical dwarf geckos (Sphaerodactylidae: Sphaerodactylus).</title>
        <authorList>
            <person name="Pinto B.J."/>
            <person name="Keating S.E."/>
            <person name="Gamble T."/>
        </authorList>
    </citation>
    <scope>NUCLEOTIDE SEQUENCE</scope>
    <source>
        <strain evidence="1">TG3544</strain>
    </source>
</reference>
<comment type="caution">
    <text evidence="1">The sequence shown here is derived from an EMBL/GenBank/DDBJ whole genome shotgun (WGS) entry which is preliminary data.</text>
</comment>
<name>A0ACB8F3N7_9SAUR</name>
<evidence type="ECO:0000313" key="1">
    <source>
        <dbReference type="EMBL" id="KAH7999858.1"/>
    </source>
</evidence>
<dbReference type="Proteomes" id="UP000827872">
    <property type="component" value="Linkage Group LG05"/>
</dbReference>
<dbReference type="EMBL" id="CM037618">
    <property type="protein sequence ID" value="KAH7999858.1"/>
    <property type="molecule type" value="Genomic_DNA"/>
</dbReference>